<reference evidence="1 2" key="2">
    <citation type="journal article" date="1996" name="DNA Res.">
        <title>Sequence analysis of the genome of the unicellular cyanobacterium Synechocystis sp. strain PCC6803. II. Sequence determination of the entire genome and assignment of potential protein-coding regions.</title>
        <authorList>
            <person name="Kaneko T."/>
            <person name="Sato S."/>
            <person name="Kotani H."/>
            <person name="Tanaka A."/>
            <person name="Asamizu E."/>
            <person name="Nakamura Y."/>
            <person name="Miyajima N."/>
            <person name="Hirosawa M."/>
            <person name="Sugiura M."/>
            <person name="Sasamoto S."/>
            <person name="Kimura T."/>
            <person name="Hosouchi T."/>
            <person name="Matsuno A."/>
            <person name="Muraki A."/>
            <person name="Nakazaki N."/>
            <person name="Naruo K."/>
            <person name="Okumura S."/>
            <person name="Shimpo S."/>
            <person name="Takeuchi C."/>
            <person name="Wada T."/>
            <person name="Watanabe A."/>
            <person name="Yamada M."/>
            <person name="Yasuda M."/>
            <person name="Tabata S."/>
        </authorList>
    </citation>
    <scope>NUCLEOTIDE SEQUENCE [LARGE SCALE GENOMIC DNA]</scope>
    <source>
        <strain evidence="2">ATCC 27184 / PCC 6803 / Kazusa</strain>
    </source>
</reference>
<dbReference type="PhylomeDB" id="P74065"/>
<proteinExistence type="predicted"/>
<dbReference type="PANTHER" id="PTHR34235">
    <property type="entry name" value="SLR1203 PROTEIN-RELATED"/>
    <property type="match status" value="1"/>
</dbReference>
<dbReference type="InterPro" id="IPR002636">
    <property type="entry name" value="DUF29"/>
</dbReference>
<accession>P74065</accession>
<dbReference type="eggNOG" id="COG0639">
    <property type="taxonomic scope" value="Bacteria"/>
</dbReference>
<dbReference type="Pfam" id="PF01724">
    <property type="entry name" value="DUF29"/>
    <property type="match status" value="1"/>
</dbReference>
<name>P74065_SYNY3</name>
<protein>
    <submittedName>
        <fullName evidence="1">Sll0803 protein</fullName>
    </submittedName>
</protein>
<evidence type="ECO:0000313" key="2">
    <source>
        <dbReference type="Proteomes" id="UP000001425"/>
    </source>
</evidence>
<evidence type="ECO:0000313" key="1">
    <source>
        <dbReference type="EMBL" id="BAA18141.1"/>
    </source>
</evidence>
<sequence length="159" mass="18364">MNTPSSTQPATMVKAIIPTLYDTDFNLWIEETVRQLKQGDLQSLDLDNLIEEIESMGRSDKREVKNRLIVLMIHLLEWRYQPEKRSNSWTATINEQRRQLGLITGDSPSLKPFLVDNFPGCYQIARRDAVRETFLSLSVFPLDCPFSLAEILNAEFFPD</sequence>
<reference evidence="1 2" key="1">
    <citation type="journal article" date="1995" name="DNA Res.">
        <title>Sequence analysis of the genome of the unicellular cyanobacterium Synechocystis sp. strain PCC6803. I. Sequence features in the 1 Mb region from map positions 64% to 92% of the genome.</title>
        <authorList>
            <person name="Kaneko T."/>
            <person name="Tanaka A."/>
            <person name="Sato S."/>
            <person name="Kotani H."/>
            <person name="Sazuka T."/>
            <person name="Miyajima N."/>
            <person name="Sugiura M."/>
            <person name="Tabata S."/>
        </authorList>
    </citation>
    <scope>NUCLEOTIDE SEQUENCE [LARGE SCALE GENOMIC DNA]</scope>
    <source>
        <strain evidence="2">ATCC 27184 / PCC 6803 / Kazusa</strain>
    </source>
</reference>
<dbReference type="AlphaFoldDB" id="P74065"/>
<dbReference type="KEGG" id="syn:sll0803"/>
<dbReference type="EMBL" id="BA000022">
    <property type="protein sequence ID" value="BAA18141.1"/>
    <property type="molecule type" value="Genomic_DNA"/>
</dbReference>
<organism evidence="1 2">
    <name type="scientific">Synechocystis sp. (strain ATCC 27184 / PCC 6803 / Kazusa)</name>
    <dbReference type="NCBI Taxonomy" id="1111708"/>
    <lineage>
        <taxon>Bacteria</taxon>
        <taxon>Bacillati</taxon>
        <taxon>Cyanobacteriota</taxon>
        <taxon>Cyanophyceae</taxon>
        <taxon>Synechococcales</taxon>
        <taxon>Merismopediaceae</taxon>
        <taxon>Synechocystis</taxon>
    </lineage>
</organism>
<dbReference type="Gene3D" id="1.20.1220.20">
    <property type="entry name" value="Uncharcterised protein PF01724"/>
    <property type="match status" value="1"/>
</dbReference>
<dbReference type="Proteomes" id="UP000001425">
    <property type="component" value="Chromosome"/>
</dbReference>
<dbReference type="InParanoid" id="P74065"/>
<dbReference type="PIR" id="S75580">
    <property type="entry name" value="S75580"/>
</dbReference>
<dbReference type="EnsemblBacteria" id="BAA18141">
    <property type="protein sequence ID" value="BAA18141"/>
    <property type="gene ID" value="BAA18141"/>
</dbReference>
<keyword evidence="2" id="KW-1185">Reference proteome</keyword>
<dbReference type="STRING" id="1148.gene:10499013"/>
<dbReference type="PaxDb" id="1148-1653225"/>
<dbReference type="PANTHER" id="PTHR34235:SF3">
    <property type="entry name" value="SLR1203 PROTEIN"/>
    <property type="match status" value="1"/>
</dbReference>
<gene>
    <name evidence="1" type="ordered locus">sll0803</name>
</gene>